<evidence type="ECO:0000313" key="2">
    <source>
        <dbReference type="Proteomes" id="UP000479710"/>
    </source>
</evidence>
<accession>A0A6G1CYN4</accession>
<protein>
    <submittedName>
        <fullName evidence="1">Uncharacterized protein</fullName>
    </submittedName>
</protein>
<dbReference type="AlphaFoldDB" id="A0A6G1CYN4"/>
<keyword evidence="2" id="KW-1185">Reference proteome</keyword>
<name>A0A6G1CYN4_9ORYZ</name>
<proteinExistence type="predicted"/>
<evidence type="ECO:0000313" key="1">
    <source>
        <dbReference type="EMBL" id="KAF0905286.1"/>
    </source>
</evidence>
<sequence length="102" mass="11063">MGLRRIGAVVAAWWCAAGHYAEMVAPLSRLTSALHGHDNADQAYLLRKHVQPRSNPSSFRGRVMIGSSHGRSCPTGTMVSASRTLAVVFGFCFARLRSIACF</sequence>
<reference evidence="1 2" key="1">
    <citation type="submission" date="2019-11" db="EMBL/GenBank/DDBJ databases">
        <title>Whole genome sequence of Oryza granulata.</title>
        <authorList>
            <person name="Li W."/>
        </authorList>
    </citation>
    <scope>NUCLEOTIDE SEQUENCE [LARGE SCALE GENOMIC DNA]</scope>
    <source>
        <strain evidence="2">cv. Menghai</strain>
        <tissue evidence="1">Leaf</tissue>
    </source>
</reference>
<organism evidence="1 2">
    <name type="scientific">Oryza meyeriana var. granulata</name>
    <dbReference type="NCBI Taxonomy" id="110450"/>
    <lineage>
        <taxon>Eukaryota</taxon>
        <taxon>Viridiplantae</taxon>
        <taxon>Streptophyta</taxon>
        <taxon>Embryophyta</taxon>
        <taxon>Tracheophyta</taxon>
        <taxon>Spermatophyta</taxon>
        <taxon>Magnoliopsida</taxon>
        <taxon>Liliopsida</taxon>
        <taxon>Poales</taxon>
        <taxon>Poaceae</taxon>
        <taxon>BOP clade</taxon>
        <taxon>Oryzoideae</taxon>
        <taxon>Oryzeae</taxon>
        <taxon>Oryzinae</taxon>
        <taxon>Oryza</taxon>
        <taxon>Oryza meyeriana</taxon>
    </lineage>
</organism>
<dbReference type="EMBL" id="SPHZ02000007">
    <property type="protein sequence ID" value="KAF0905286.1"/>
    <property type="molecule type" value="Genomic_DNA"/>
</dbReference>
<comment type="caution">
    <text evidence="1">The sequence shown here is derived from an EMBL/GenBank/DDBJ whole genome shotgun (WGS) entry which is preliminary data.</text>
</comment>
<dbReference type="Proteomes" id="UP000479710">
    <property type="component" value="Unassembled WGS sequence"/>
</dbReference>
<gene>
    <name evidence="1" type="ORF">E2562_003884</name>
</gene>